<comment type="caution">
    <text evidence="2">The sequence shown here is derived from an EMBL/GenBank/DDBJ whole genome shotgun (WGS) entry which is preliminary data.</text>
</comment>
<keyword evidence="3" id="KW-1185">Reference proteome</keyword>
<organism evidence="2 3">
    <name type="scientific">Paraphoma chrysanthemicola</name>
    <dbReference type="NCBI Taxonomy" id="798071"/>
    <lineage>
        <taxon>Eukaryota</taxon>
        <taxon>Fungi</taxon>
        <taxon>Dikarya</taxon>
        <taxon>Ascomycota</taxon>
        <taxon>Pezizomycotina</taxon>
        <taxon>Dothideomycetes</taxon>
        <taxon>Pleosporomycetidae</taxon>
        <taxon>Pleosporales</taxon>
        <taxon>Pleosporineae</taxon>
        <taxon>Phaeosphaeriaceae</taxon>
        <taxon>Paraphoma</taxon>
    </lineage>
</organism>
<protein>
    <submittedName>
        <fullName evidence="2">Uncharacterized protein</fullName>
    </submittedName>
</protein>
<sequence length="180" mass="19559">MKLLNLISFSTVLATAFAGPVDQDASIDHVAKLEARGGSATGCVQAHCTMIQETTLTSKAIVYQIYWNGQKIFTLSGKPSGDLRWDGQTDFKGRKWGFKSGGSCESLAYINNFQSNYDYYQLTRTSRASSNHDCPPCIEKANGKVNCGKCVDYEAIFSDGGSGQCYGYSGLSTCDFRATC</sequence>
<accession>A0A8K0QVG7</accession>
<dbReference type="OrthoDB" id="5220828at2759"/>
<dbReference type="AlphaFoldDB" id="A0A8K0QVG7"/>
<evidence type="ECO:0000256" key="1">
    <source>
        <dbReference type="SAM" id="SignalP"/>
    </source>
</evidence>
<feature type="chain" id="PRO_5035435462" evidence="1">
    <location>
        <begin position="19"/>
        <end position="180"/>
    </location>
</feature>
<proteinExistence type="predicted"/>
<keyword evidence="1" id="KW-0732">Signal</keyword>
<evidence type="ECO:0000313" key="2">
    <source>
        <dbReference type="EMBL" id="KAH7073168.1"/>
    </source>
</evidence>
<feature type="signal peptide" evidence="1">
    <location>
        <begin position="1"/>
        <end position="18"/>
    </location>
</feature>
<name>A0A8K0QVG7_9PLEO</name>
<dbReference type="EMBL" id="JAGMVJ010000022">
    <property type="protein sequence ID" value="KAH7073168.1"/>
    <property type="molecule type" value="Genomic_DNA"/>
</dbReference>
<dbReference type="Proteomes" id="UP000813461">
    <property type="component" value="Unassembled WGS sequence"/>
</dbReference>
<gene>
    <name evidence="2" type="ORF">FB567DRAFT_194262</name>
</gene>
<evidence type="ECO:0000313" key="3">
    <source>
        <dbReference type="Proteomes" id="UP000813461"/>
    </source>
</evidence>
<reference evidence="2" key="1">
    <citation type="journal article" date="2021" name="Nat. Commun.">
        <title>Genetic determinants of endophytism in the Arabidopsis root mycobiome.</title>
        <authorList>
            <person name="Mesny F."/>
            <person name="Miyauchi S."/>
            <person name="Thiergart T."/>
            <person name="Pickel B."/>
            <person name="Atanasova L."/>
            <person name="Karlsson M."/>
            <person name="Huettel B."/>
            <person name="Barry K.W."/>
            <person name="Haridas S."/>
            <person name="Chen C."/>
            <person name="Bauer D."/>
            <person name="Andreopoulos W."/>
            <person name="Pangilinan J."/>
            <person name="LaButti K."/>
            <person name="Riley R."/>
            <person name="Lipzen A."/>
            <person name="Clum A."/>
            <person name="Drula E."/>
            <person name="Henrissat B."/>
            <person name="Kohler A."/>
            <person name="Grigoriev I.V."/>
            <person name="Martin F.M."/>
            <person name="Hacquard S."/>
        </authorList>
    </citation>
    <scope>NUCLEOTIDE SEQUENCE</scope>
    <source>
        <strain evidence="2">MPI-SDFR-AT-0120</strain>
    </source>
</reference>